<gene>
    <name evidence="16" type="ORF">F8O03_13955</name>
</gene>
<evidence type="ECO:0000259" key="15">
    <source>
        <dbReference type="PROSITE" id="PS51352"/>
    </source>
</evidence>
<accession>A0A7J5B0Y9</accession>
<keyword evidence="8" id="KW-0676">Redox-active center</keyword>
<keyword evidence="6 16" id="KW-0560">Oxidoreductase</keyword>
<evidence type="ECO:0000256" key="3">
    <source>
        <dbReference type="ARBA" id="ARBA00013017"/>
    </source>
</evidence>
<dbReference type="OrthoDB" id="9812811at2"/>
<dbReference type="Pfam" id="PF00578">
    <property type="entry name" value="AhpC-TSA"/>
    <property type="match status" value="1"/>
</dbReference>
<dbReference type="FunFam" id="3.40.30.10:FF:000007">
    <property type="entry name" value="Thioredoxin-dependent thiol peroxidase"/>
    <property type="match status" value="1"/>
</dbReference>
<dbReference type="GO" id="GO:0005737">
    <property type="term" value="C:cytoplasm"/>
    <property type="evidence" value="ECO:0007669"/>
    <property type="project" value="TreeGrafter"/>
</dbReference>
<dbReference type="NCBIfam" id="NF006960">
    <property type="entry name" value="PRK09437.1"/>
    <property type="match status" value="1"/>
</dbReference>
<dbReference type="Gene3D" id="3.40.30.10">
    <property type="entry name" value="Glutaredoxin"/>
    <property type="match status" value="1"/>
</dbReference>
<dbReference type="CDD" id="cd03017">
    <property type="entry name" value="PRX_BCP"/>
    <property type="match status" value="1"/>
</dbReference>
<feature type="active site" description="Cysteine sulfenic acid (-SOH) intermediate; for peroxidase activity" evidence="13">
    <location>
        <position position="51"/>
    </location>
</feature>
<dbReference type="Proteomes" id="UP000490386">
    <property type="component" value="Unassembled WGS sequence"/>
</dbReference>
<evidence type="ECO:0000256" key="13">
    <source>
        <dbReference type="PIRSR" id="PIRSR000239-1"/>
    </source>
</evidence>
<protein>
    <recommendedName>
        <fullName evidence="3">thioredoxin-dependent peroxiredoxin</fullName>
        <ecNumber evidence="3">1.11.1.24</ecNumber>
    </recommendedName>
    <alternativeName>
        <fullName evidence="11">Bacterioferritin comigratory protein</fullName>
    </alternativeName>
    <alternativeName>
        <fullName evidence="9">Thioredoxin peroxidase</fullName>
    </alternativeName>
</protein>
<comment type="catalytic activity">
    <reaction evidence="12">
        <text>a hydroperoxide + [thioredoxin]-dithiol = an alcohol + [thioredoxin]-disulfide + H2O</text>
        <dbReference type="Rhea" id="RHEA:62620"/>
        <dbReference type="Rhea" id="RHEA-COMP:10698"/>
        <dbReference type="Rhea" id="RHEA-COMP:10700"/>
        <dbReference type="ChEBI" id="CHEBI:15377"/>
        <dbReference type="ChEBI" id="CHEBI:29950"/>
        <dbReference type="ChEBI" id="CHEBI:30879"/>
        <dbReference type="ChEBI" id="CHEBI:35924"/>
        <dbReference type="ChEBI" id="CHEBI:50058"/>
        <dbReference type="EC" id="1.11.1.24"/>
    </reaction>
</comment>
<reference evidence="16 17" key="1">
    <citation type="submission" date="2019-09" db="EMBL/GenBank/DDBJ databases">
        <title>Phylogeny of genus Pseudoclavibacter and closely related genus.</title>
        <authorList>
            <person name="Li Y."/>
        </authorList>
    </citation>
    <scope>NUCLEOTIDE SEQUENCE [LARGE SCALE GENOMIC DNA]</scope>
    <source>
        <strain evidence="16 17">THG-MD12</strain>
    </source>
</reference>
<evidence type="ECO:0000256" key="8">
    <source>
        <dbReference type="ARBA" id="ARBA00023284"/>
    </source>
</evidence>
<keyword evidence="17" id="KW-1185">Reference proteome</keyword>
<evidence type="ECO:0000256" key="12">
    <source>
        <dbReference type="ARBA" id="ARBA00049091"/>
    </source>
</evidence>
<evidence type="ECO:0000256" key="2">
    <source>
        <dbReference type="ARBA" id="ARBA00011245"/>
    </source>
</evidence>
<dbReference type="GO" id="GO:0045454">
    <property type="term" value="P:cell redox homeostasis"/>
    <property type="evidence" value="ECO:0007669"/>
    <property type="project" value="TreeGrafter"/>
</dbReference>
<dbReference type="GO" id="GO:0008379">
    <property type="term" value="F:thioredoxin peroxidase activity"/>
    <property type="evidence" value="ECO:0007669"/>
    <property type="project" value="TreeGrafter"/>
</dbReference>
<dbReference type="EMBL" id="WBJX01000005">
    <property type="protein sequence ID" value="KAB1636682.1"/>
    <property type="molecule type" value="Genomic_DNA"/>
</dbReference>
<keyword evidence="4 16" id="KW-0575">Peroxidase</keyword>
<evidence type="ECO:0000256" key="14">
    <source>
        <dbReference type="SAM" id="MobiDB-lite"/>
    </source>
</evidence>
<comment type="subunit">
    <text evidence="2">Monomer.</text>
</comment>
<evidence type="ECO:0000256" key="1">
    <source>
        <dbReference type="ARBA" id="ARBA00003330"/>
    </source>
</evidence>
<evidence type="ECO:0000256" key="11">
    <source>
        <dbReference type="ARBA" id="ARBA00041373"/>
    </source>
</evidence>
<dbReference type="AlphaFoldDB" id="A0A7J5B0Y9"/>
<keyword evidence="7" id="KW-1015">Disulfide bond</keyword>
<dbReference type="InterPro" id="IPR000866">
    <property type="entry name" value="AhpC/TSA"/>
</dbReference>
<dbReference type="EC" id="1.11.1.24" evidence="3"/>
<dbReference type="InterPro" id="IPR050924">
    <property type="entry name" value="Peroxiredoxin_BCP/PrxQ"/>
</dbReference>
<evidence type="ECO:0000256" key="9">
    <source>
        <dbReference type="ARBA" id="ARBA00032824"/>
    </source>
</evidence>
<comment type="function">
    <text evidence="1">Thiol-specific peroxidase that catalyzes the reduction of hydrogen peroxide and organic hydroperoxides to water and alcohols, respectively. Plays a role in cell protection against oxidative stress by detoxifying peroxides and as sensor of hydrogen peroxide-mediated signaling events.</text>
</comment>
<dbReference type="InterPro" id="IPR036249">
    <property type="entry name" value="Thioredoxin-like_sf"/>
</dbReference>
<comment type="similarity">
    <text evidence="10">Belongs to the peroxiredoxin family. BCP/PrxQ subfamily.</text>
</comment>
<comment type="caution">
    <text evidence="16">The sequence shown here is derived from an EMBL/GenBank/DDBJ whole genome shotgun (WGS) entry which is preliminary data.</text>
</comment>
<keyword evidence="5" id="KW-0049">Antioxidant</keyword>
<dbReference type="InterPro" id="IPR013766">
    <property type="entry name" value="Thioredoxin_domain"/>
</dbReference>
<evidence type="ECO:0000256" key="4">
    <source>
        <dbReference type="ARBA" id="ARBA00022559"/>
    </source>
</evidence>
<dbReference type="PANTHER" id="PTHR42801">
    <property type="entry name" value="THIOREDOXIN-DEPENDENT PEROXIDE REDUCTASE"/>
    <property type="match status" value="1"/>
</dbReference>
<evidence type="ECO:0000256" key="7">
    <source>
        <dbReference type="ARBA" id="ARBA00023157"/>
    </source>
</evidence>
<organism evidence="16 17">
    <name type="scientific">Pseudoclavibacter terrae</name>
    <dbReference type="NCBI Taxonomy" id="1530195"/>
    <lineage>
        <taxon>Bacteria</taxon>
        <taxon>Bacillati</taxon>
        <taxon>Actinomycetota</taxon>
        <taxon>Actinomycetes</taxon>
        <taxon>Micrococcales</taxon>
        <taxon>Microbacteriaceae</taxon>
        <taxon>Pseudoclavibacter</taxon>
    </lineage>
</organism>
<feature type="region of interest" description="Disordered" evidence="14">
    <location>
        <begin position="1"/>
        <end position="20"/>
    </location>
</feature>
<name>A0A7J5B0Y9_9MICO</name>
<dbReference type="PROSITE" id="PS51352">
    <property type="entry name" value="THIOREDOXIN_2"/>
    <property type="match status" value="1"/>
</dbReference>
<dbReference type="SUPFAM" id="SSF52833">
    <property type="entry name" value="Thioredoxin-like"/>
    <property type="match status" value="1"/>
</dbReference>
<dbReference type="RefSeq" id="WP_151424414.1">
    <property type="nucleotide sequence ID" value="NZ_CANKVH010000012.1"/>
</dbReference>
<sequence length="159" mass="17308">MTTSTPTRLEPGADAPDFTLTDQDGHAVSLSDYRGKRVILYTYPEAFTPGCTAEACDFRESDAPLRAAGYTILGISSDDPEKLAEFREAEHLDFTLLSDADHAVQTAYGAYGERNKYGRIAVGPIRSTFVIDEHGKIAEALYNVRAAGHVARILKLLGL</sequence>
<feature type="domain" description="Thioredoxin" evidence="15">
    <location>
        <begin position="9"/>
        <end position="159"/>
    </location>
</feature>
<evidence type="ECO:0000313" key="16">
    <source>
        <dbReference type="EMBL" id="KAB1636682.1"/>
    </source>
</evidence>
<evidence type="ECO:0000256" key="5">
    <source>
        <dbReference type="ARBA" id="ARBA00022862"/>
    </source>
</evidence>
<dbReference type="PANTHER" id="PTHR42801:SF4">
    <property type="entry name" value="AHPC_TSA FAMILY PROTEIN"/>
    <property type="match status" value="1"/>
</dbReference>
<proteinExistence type="inferred from homology"/>
<evidence type="ECO:0000256" key="6">
    <source>
        <dbReference type="ARBA" id="ARBA00023002"/>
    </source>
</evidence>
<dbReference type="PIRSF" id="PIRSF000239">
    <property type="entry name" value="AHPC"/>
    <property type="match status" value="1"/>
</dbReference>
<dbReference type="GO" id="GO:0034599">
    <property type="term" value="P:cellular response to oxidative stress"/>
    <property type="evidence" value="ECO:0007669"/>
    <property type="project" value="TreeGrafter"/>
</dbReference>
<evidence type="ECO:0000256" key="10">
    <source>
        <dbReference type="ARBA" id="ARBA00038489"/>
    </source>
</evidence>
<evidence type="ECO:0000313" key="17">
    <source>
        <dbReference type="Proteomes" id="UP000490386"/>
    </source>
</evidence>
<dbReference type="InterPro" id="IPR024706">
    <property type="entry name" value="Peroxiredoxin_AhpC-typ"/>
</dbReference>